<evidence type="ECO:0000259" key="1">
    <source>
        <dbReference type="PROSITE" id="PS51782"/>
    </source>
</evidence>
<sequence>MSAEKIESAAQNAAVRLRMTKRGRRALLVALALPVAFFGAFGVLHVSGAVAGSEQVDVQFDTVTVQPGDTLWGLAAEIAPEHDPRDVVVELQNLNGLDAAVVPGQVLSIPLQYSQQ</sequence>
<dbReference type="Gene3D" id="3.10.350.10">
    <property type="entry name" value="LysM domain"/>
    <property type="match status" value="1"/>
</dbReference>
<dbReference type="InterPro" id="IPR036779">
    <property type="entry name" value="LysM_dom_sf"/>
</dbReference>
<dbReference type="PROSITE" id="PS51782">
    <property type="entry name" value="LYSM"/>
    <property type="match status" value="1"/>
</dbReference>
<dbReference type="SMART" id="SM00257">
    <property type="entry name" value="LysM"/>
    <property type="match status" value="1"/>
</dbReference>
<protein>
    <submittedName>
        <fullName evidence="2">LysM peptidoglycan-binding domain-containing protein</fullName>
    </submittedName>
</protein>
<evidence type="ECO:0000313" key="3">
    <source>
        <dbReference type="Proteomes" id="UP000824005"/>
    </source>
</evidence>
<organism evidence="2 3">
    <name type="scientific">Candidatus Agrococcus pullicola</name>
    <dbReference type="NCBI Taxonomy" id="2838429"/>
    <lineage>
        <taxon>Bacteria</taxon>
        <taxon>Bacillati</taxon>
        <taxon>Actinomycetota</taxon>
        <taxon>Actinomycetes</taxon>
        <taxon>Micrococcales</taxon>
        <taxon>Microbacteriaceae</taxon>
        <taxon>Agrococcus</taxon>
    </lineage>
</organism>
<comment type="caution">
    <text evidence="2">The sequence shown here is derived from an EMBL/GenBank/DDBJ whole genome shotgun (WGS) entry which is preliminary data.</text>
</comment>
<reference evidence="2" key="1">
    <citation type="journal article" date="2021" name="PeerJ">
        <title>Extensive microbial diversity within the chicken gut microbiome revealed by metagenomics and culture.</title>
        <authorList>
            <person name="Gilroy R."/>
            <person name="Ravi A."/>
            <person name="Getino M."/>
            <person name="Pursley I."/>
            <person name="Horton D.L."/>
            <person name="Alikhan N.F."/>
            <person name="Baker D."/>
            <person name="Gharbi K."/>
            <person name="Hall N."/>
            <person name="Watson M."/>
            <person name="Adriaenssens E.M."/>
            <person name="Foster-Nyarko E."/>
            <person name="Jarju S."/>
            <person name="Secka A."/>
            <person name="Antonio M."/>
            <person name="Oren A."/>
            <person name="Chaudhuri R.R."/>
            <person name="La Ragione R."/>
            <person name="Hildebrand F."/>
            <person name="Pallen M.J."/>
        </authorList>
    </citation>
    <scope>NUCLEOTIDE SEQUENCE</scope>
    <source>
        <strain evidence="2">ChiGjej1B1-98</strain>
    </source>
</reference>
<dbReference type="CDD" id="cd00118">
    <property type="entry name" value="LysM"/>
    <property type="match status" value="1"/>
</dbReference>
<dbReference type="SUPFAM" id="SSF54106">
    <property type="entry name" value="LysM domain"/>
    <property type="match status" value="1"/>
</dbReference>
<reference evidence="2" key="2">
    <citation type="submission" date="2021-04" db="EMBL/GenBank/DDBJ databases">
        <authorList>
            <person name="Gilroy R."/>
        </authorList>
    </citation>
    <scope>NUCLEOTIDE SEQUENCE</scope>
    <source>
        <strain evidence="2">ChiGjej1B1-98</strain>
    </source>
</reference>
<name>A0A9D1YTR1_9MICO</name>
<proteinExistence type="predicted"/>
<gene>
    <name evidence="2" type="ORF">H9830_03940</name>
</gene>
<dbReference type="Pfam" id="PF01476">
    <property type="entry name" value="LysM"/>
    <property type="match status" value="1"/>
</dbReference>
<evidence type="ECO:0000313" key="2">
    <source>
        <dbReference type="EMBL" id="HIY65410.1"/>
    </source>
</evidence>
<feature type="domain" description="LysM" evidence="1">
    <location>
        <begin position="61"/>
        <end position="109"/>
    </location>
</feature>
<dbReference type="EMBL" id="DXDC01000118">
    <property type="protein sequence ID" value="HIY65410.1"/>
    <property type="molecule type" value="Genomic_DNA"/>
</dbReference>
<dbReference type="AlphaFoldDB" id="A0A9D1YTR1"/>
<accession>A0A9D1YTR1</accession>
<dbReference type="Proteomes" id="UP000824005">
    <property type="component" value="Unassembled WGS sequence"/>
</dbReference>
<dbReference type="InterPro" id="IPR018392">
    <property type="entry name" value="LysM"/>
</dbReference>